<evidence type="ECO:0000313" key="2">
    <source>
        <dbReference type="EMBL" id="MCS7477492.1"/>
    </source>
</evidence>
<dbReference type="AlphaFoldDB" id="A0A9X2VJ72"/>
<dbReference type="Proteomes" id="UP001141259">
    <property type="component" value="Unassembled WGS sequence"/>
</dbReference>
<evidence type="ECO:0000256" key="1">
    <source>
        <dbReference type="SAM" id="MobiDB-lite"/>
    </source>
</evidence>
<accession>A0A9X2VJ72</accession>
<dbReference type="RefSeq" id="WP_259622991.1">
    <property type="nucleotide sequence ID" value="NZ_JANYMP010000004.1"/>
</dbReference>
<gene>
    <name evidence="2" type="ORF">NZH93_11560</name>
</gene>
<proteinExistence type="predicted"/>
<sequence length="54" mass="5908">MSTSIPLDERRARDLLRALRLMGPNGEGFDALLSDRGSARPGDGSRWLAPLERG</sequence>
<feature type="region of interest" description="Disordered" evidence="1">
    <location>
        <begin position="32"/>
        <end position="54"/>
    </location>
</feature>
<name>A0A9X2VJ72_9PSEU</name>
<reference evidence="2" key="1">
    <citation type="submission" date="2022-08" db="EMBL/GenBank/DDBJ databases">
        <authorList>
            <person name="Tistechok S."/>
            <person name="Samborskyy M."/>
            <person name="Roman I."/>
        </authorList>
    </citation>
    <scope>NUCLEOTIDE SEQUENCE</scope>
    <source>
        <strain evidence="2">DSM 103496</strain>
    </source>
</reference>
<organism evidence="2 3">
    <name type="scientific">Umezawaea endophytica</name>
    <dbReference type="NCBI Taxonomy" id="1654476"/>
    <lineage>
        <taxon>Bacteria</taxon>
        <taxon>Bacillati</taxon>
        <taxon>Actinomycetota</taxon>
        <taxon>Actinomycetes</taxon>
        <taxon>Pseudonocardiales</taxon>
        <taxon>Pseudonocardiaceae</taxon>
        <taxon>Umezawaea</taxon>
    </lineage>
</organism>
<comment type="caution">
    <text evidence="2">The sequence shown here is derived from an EMBL/GenBank/DDBJ whole genome shotgun (WGS) entry which is preliminary data.</text>
</comment>
<dbReference type="EMBL" id="JANYMP010000004">
    <property type="protein sequence ID" value="MCS7477492.1"/>
    <property type="molecule type" value="Genomic_DNA"/>
</dbReference>
<keyword evidence="3" id="KW-1185">Reference proteome</keyword>
<evidence type="ECO:0000313" key="3">
    <source>
        <dbReference type="Proteomes" id="UP001141259"/>
    </source>
</evidence>
<protein>
    <submittedName>
        <fullName evidence="2">Uncharacterized protein</fullName>
    </submittedName>
</protein>